<dbReference type="AlphaFoldDB" id="A0AAN6LXP4"/>
<dbReference type="InterPro" id="IPR011009">
    <property type="entry name" value="Kinase-like_dom_sf"/>
</dbReference>
<reference evidence="3 4" key="1">
    <citation type="submission" date="2021-02" db="EMBL/GenBank/DDBJ databases">
        <title>Genome assembly of Pseudopithomyces chartarum.</title>
        <authorList>
            <person name="Jauregui R."/>
            <person name="Singh J."/>
            <person name="Voisey C."/>
        </authorList>
    </citation>
    <scope>NUCLEOTIDE SEQUENCE [LARGE SCALE GENOMIC DNA]</scope>
    <source>
        <strain evidence="3 4">AGR01</strain>
    </source>
</reference>
<dbReference type="Pfam" id="PF01636">
    <property type="entry name" value="APH"/>
    <property type="match status" value="1"/>
</dbReference>
<dbReference type="InterPro" id="IPR051678">
    <property type="entry name" value="AGP_Transferase"/>
</dbReference>
<sequence>MDNSSHFPGPVNPTAGVDQDGFATVIFDHDHVRPTENNDEQVANDTLAGSERVNEPRAFSWAAFNLRVGIANAQWREVPRTASDSDNSEKTQESSPVSSHGCDRSVSSSIVHGYESFDTWQHTVRKFVLGHWPEMDSCDIQLERIKGGSYNRIVGINMLAPLPSYSFVPVRKLRQMLNHSKERRIINQYILRVPLNTEAFSMPYDVTILAYIRPLLRFPTPEVIGSDKTCHNTLQLPYMIQHRLDGIPLNRLWDKLNHQQKKSAVEGFAKVILNLHELTSQRAGVLSPKNSAVSLTNLPILEQLAVPTGIFNFQPTAIHTQPMQGRLAKDQTPAEFLISMCERQHNYEKYHWDEGYPYPYGWVWNSFIRIIKHLHAIGVLPDNEPFYFLHGDLFPRNVLMRSNSPTTVEITGVLDWDMAHFGPKFMAMCPPFYFWNGGNERDEDFVLDERMNARGLELKRVFDNAVGKDFCRRAYSREYVLLRKVYKILIWGFSRLNGTSMLQAEKIMRDLENLHPDLNSHVV</sequence>
<organism evidence="3 4">
    <name type="scientific">Pseudopithomyces chartarum</name>
    <dbReference type="NCBI Taxonomy" id="1892770"/>
    <lineage>
        <taxon>Eukaryota</taxon>
        <taxon>Fungi</taxon>
        <taxon>Dikarya</taxon>
        <taxon>Ascomycota</taxon>
        <taxon>Pezizomycotina</taxon>
        <taxon>Dothideomycetes</taxon>
        <taxon>Pleosporomycetidae</taxon>
        <taxon>Pleosporales</taxon>
        <taxon>Massarineae</taxon>
        <taxon>Didymosphaeriaceae</taxon>
        <taxon>Pseudopithomyces</taxon>
    </lineage>
</organism>
<feature type="region of interest" description="Disordered" evidence="1">
    <location>
        <begin position="79"/>
        <end position="104"/>
    </location>
</feature>
<gene>
    <name evidence="3" type="ORF">GRF29_77g1543773</name>
</gene>
<dbReference type="Proteomes" id="UP001280581">
    <property type="component" value="Unassembled WGS sequence"/>
</dbReference>
<proteinExistence type="predicted"/>
<evidence type="ECO:0000259" key="2">
    <source>
        <dbReference type="Pfam" id="PF01636"/>
    </source>
</evidence>
<evidence type="ECO:0000256" key="1">
    <source>
        <dbReference type="SAM" id="MobiDB-lite"/>
    </source>
</evidence>
<dbReference type="PANTHER" id="PTHR21310">
    <property type="entry name" value="AMINOGLYCOSIDE PHOSPHOTRANSFERASE-RELATED-RELATED"/>
    <property type="match status" value="1"/>
</dbReference>
<dbReference type="InterPro" id="IPR002575">
    <property type="entry name" value="Aminoglycoside_PTrfase"/>
</dbReference>
<comment type="caution">
    <text evidence="3">The sequence shown here is derived from an EMBL/GenBank/DDBJ whole genome shotgun (WGS) entry which is preliminary data.</text>
</comment>
<keyword evidence="4" id="KW-1185">Reference proteome</keyword>
<accession>A0AAN6LXP4</accession>
<dbReference type="Gene3D" id="3.90.1200.10">
    <property type="match status" value="1"/>
</dbReference>
<name>A0AAN6LXP4_9PLEO</name>
<dbReference type="PANTHER" id="PTHR21310:SF56">
    <property type="entry name" value="AMINOGLYCOSIDE PHOSPHOTRANSFERASE DOMAIN-CONTAINING PROTEIN"/>
    <property type="match status" value="1"/>
</dbReference>
<protein>
    <recommendedName>
        <fullName evidence="2">Aminoglycoside phosphotransferase domain-containing protein</fullName>
    </recommendedName>
</protein>
<evidence type="ECO:0000313" key="3">
    <source>
        <dbReference type="EMBL" id="KAK3208678.1"/>
    </source>
</evidence>
<dbReference type="EMBL" id="WVTA01000007">
    <property type="protein sequence ID" value="KAK3208678.1"/>
    <property type="molecule type" value="Genomic_DNA"/>
</dbReference>
<feature type="domain" description="Aminoglycoside phosphotransferase" evidence="2">
    <location>
        <begin position="188"/>
        <end position="423"/>
    </location>
</feature>
<evidence type="ECO:0000313" key="4">
    <source>
        <dbReference type="Proteomes" id="UP001280581"/>
    </source>
</evidence>
<dbReference type="SUPFAM" id="SSF56112">
    <property type="entry name" value="Protein kinase-like (PK-like)"/>
    <property type="match status" value="1"/>
</dbReference>